<proteinExistence type="inferred from homology"/>
<comment type="similarity">
    <text evidence="1">Belongs to the RutC family.</text>
</comment>
<dbReference type="EMBL" id="VWXF01000010">
    <property type="protein sequence ID" value="NIF23828.1"/>
    <property type="molecule type" value="Genomic_DNA"/>
</dbReference>
<evidence type="ECO:0000313" key="3">
    <source>
        <dbReference type="Proteomes" id="UP001515683"/>
    </source>
</evidence>
<dbReference type="SUPFAM" id="SSF55298">
    <property type="entry name" value="YjgF-like"/>
    <property type="match status" value="1"/>
</dbReference>
<evidence type="ECO:0000256" key="1">
    <source>
        <dbReference type="ARBA" id="ARBA00010552"/>
    </source>
</evidence>
<organism evidence="2 3">
    <name type="scientific">Candidatus Pantoea multigeneris</name>
    <dbReference type="NCBI Taxonomy" id="2608357"/>
    <lineage>
        <taxon>Bacteria</taxon>
        <taxon>Pseudomonadati</taxon>
        <taxon>Pseudomonadota</taxon>
        <taxon>Gammaproteobacteria</taxon>
        <taxon>Enterobacterales</taxon>
        <taxon>Erwiniaceae</taxon>
        <taxon>Pantoea</taxon>
    </lineage>
</organism>
<evidence type="ECO:0000313" key="2">
    <source>
        <dbReference type="EMBL" id="NIF23828.1"/>
    </source>
</evidence>
<dbReference type="InterPro" id="IPR006175">
    <property type="entry name" value="YjgF/YER057c/UK114"/>
</dbReference>
<dbReference type="InterPro" id="IPR035959">
    <property type="entry name" value="RutC-like_sf"/>
</dbReference>
<name>A0ABX0REP7_9GAMM</name>
<keyword evidence="3" id="KW-1185">Reference proteome</keyword>
<accession>A0ABX0REP7</accession>
<gene>
    <name evidence="2" type="ORF">F3J40_19795</name>
</gene>
<protein>
    <submittedName>
        <fullName evidence="2">RidA family protein</fullName>
    </submittedName>
</protein>
<dbReference type="PANTHER" id="PTHR11803:SF58">
    <property type="entry name" value="PROTEIN HMF1-RELATED"/>
    <property type="match status" value="1"/>
</dbReference>
<reference evidence="2 3" key="1">
    <citation type="journal article" date="2019" name="bioRxiv">
        <title>Bacteria contribute to plant secondary compound degradation in a generalist herbivore system.</title>
        <authorList>
            <person name="Francoeur C.B."/>
            <person name="Khadempour L."/>
            <person name="Moreira-Soto R.D."/>
            <person name="Gotting K."/>
            <person name="Book A.J."/>
            <person name="Pinto-Tomas A.A."/>
            <person name="Keefover-Ring K."/>
            <person name="Currie C.R."/>
        </authorList>
    </citation>
    <scope>NUCLEOTIDE SEQUENCE [LARGE SCALE GENOMIC DNA]</scope>
    <source>
        <strain evidence="2">Acro-835</strain>
    </source>
</reference>
<comment type="caution">
    <text evidence="2">The sequence shown here is derived from an EMBL/GenBank/DDBJ whole genome shotgun (WGS) entry which is preliminary data.</text>
</comment>
<dbReference type="RefSeq" id="WP_167017395.1">
    <property type="nucleotide sequence ID" value="NZ_VWXF01000010.1"/>
</dbReference>
<sequence length="126" mass="13384">MFNDIVQNPSTSPVGGHYSPSCTVNGFVYISGQLPVTAEGQVLADQPFSVQVSQVLKNLDACLSGAGVTRSRLVNVRVYITDMARWPEFNQAYSEWIGAARPSRAVAGVAQLHYGAAIEVEAVAAA</sequence>
<dbReference type="Proteomes" id="UP001515683">
    <property type="component" value="Unassembled WGS sequence"/>
</dbReference>
<dbReference type="CDD" id="cd00448">
    <property type="entry name" value="YjgF_YER057c_UK114_family"/>
    <property type="match status" value="1"/>
</dbReference>
<dbReference type="Gene3D" id="3.30.1330.40">
    <property type="entry name" value="RutC-like"/>
    <property type="match status" value="1"/>
</dbReference>
<dbReference type="Pfam" id="PF01042">
    <property type="entry name" value="Ribonuc_L-PSP"/>
    <property type="match status" value="1"/>
</dbReference>
<dbReference type="PANTHER" id="PTHR11803">
    <property type="entry name" value="2-IMINOBUTANOATE/2-IMINOPROPANOATE DEAMINASE RIDA"/>
    <property type="match status" value="1"/>
</dbReference>